<feature type="region of interest" description="Disordered" evidence="1">
    <location>
        <begin position="206"/>
        <end position="230"/>
    </location>
</feature>
<dbReference type="Proteomes" id="UP001246473">
    <property type="component" value="Unassembled WGS sequence"/>
</dbReference>
<evidence type="ECO:0000313" key="3">
    <source>
        <dbReference type="Proteomes" id="UP001246473"/>
    </source>
</evidence>
<organism evidence="2 3">
    <name type="scientific">Paraburkholderia fungorum</name>
    <dbReference type="NCBI Taxonomy" id="134537"/>
    <lineage>
        <taxon>Bacteria</taxon>
        <taxon>Pseudomonadati</taxon>
        <taxon>Pseudomonadota</taxon>
        <taxon>Betaproteobacteria</taxon>
        <taxon>Burkholderiales</taxon>
        <taxon>Burkholderiaceae</taxon>
        <taxon>Paraburkholderia</taxon>
    </lineage>
</organism>
<feature type="compositionally biased region" description="Polar residues" evidence="1">
    <location>
        <begin position="209"/>
        <end position="220"/>
    </location>
</feature>
<dbReference type="RefSeq" id="WP_315697111.1">
    <property type="nucleotide sequence ID" value="NZ_JANSLM010000008.1"/>
</dbReference>
<sequence>MNGKMPQHTDSKSIEDLLASTGCLPVEYGGLTALGRADDRGEDAVAHFTPDQAESQVETLAALGVNASVRPTALPGKYVVAFDPNQRKIHENGVVHRIEAVGQRVDGLTRALMQVLELIAAGTATDAKVLAVTTLRKAGLWRLAAAKAGTVAVDVVQIPSGVLAALIEMANAHIEDIETGLEDGTYVRSENDDLPDKQAAVKEAEQLYRSANPQTGSPQDEVSPEPLMGT</sequence>
<evidence type="ECO:0000313" key="2">
    <source>
        <dbReference type="EMBL" id="MDT8840240.1"/>
    </source>
</evidence>
<comment type="caution">
    <text evidence="2">The sequence shown here is derived from an EMBL/GenBank/DDBJ whole genome shotgun (WGS) entry which is preliminary data.</text>
</comment>
<gene>
    <name evidence="2" type="ORF">ParKJ_22715</name>
</gene>
<dbReference type="AlphaFoldDB" id="A0AAP5UV39"/>
<dbReference type="EMBL" id="JANSLM010000008">
    <property type="protein sequence ID" value="MDT8840240.1"/>
    <property type="molecule type" value="Genomic_DNA"/>
</dbReference>
<reference evidence="2" key="1">
    <citation type="submission" date="2022-08" db="EMBL/GenBank/DDBJ databases">
        <authorList>
            <person name="Kim S.-J."/>
        </authorList>
    </citation>
    <scope>NUCLEOTIDE SEQUENCE</scope>
    <source>
        <strain evidence="2">KJ</strain>
    </source>
</reference>
<proteinExistence type="predicted"/>
<name>A0AAP5UV39_9BURK</name>
<accession>A0AAP5UV39</accession>
<protein>
    <submittedName>
        <fullName evidence="2">Uncharacterized protein</fullName>
    </submittedName>
</protein>
<evidence type="ECO:0000256" key="1">
    <source>
        <dbReference type="SAM" id="MobiDB-lite"/>
    </source>
</evidence>